<name>A0A0F9GVC0_9ZZZZ</name>
<dbReference type="EMBL" id="LAZR01016856">
    <property type="protein sequence ID" value="KKM02724.1"/>
    <property type="molecule type" value="Genomic_DNA"/>
</dbReference>
<reference evidence="1" key="1">
    <citation type="journal article" date="2015" name="Nature">
        <title>Complex archaea that bridge the gap between prokaryotes and eukaryotes.</title>
        <authorList>
            <person name="Spang A."/>
            <person name="Saw J.H."/>
            <person name="Jorgensen S.L."/>
            <person name="Zaremba-Niedzwiedzka K."/>
            <person name="Martijn J."/>
            <person name="Lind A.E."/>
            <person name="van Eijk R."/>
            <person name="Schleper C."/>
            <person name="Guy L."/>
            <person name="Ettema T.J."/>
        </authorList>
    </citation>
    <scope>NUCLEOTIDE SEQUENCE</scope>
</reference>
<evidence type="ECO:0000313" key="2">
    <source>
        <dbReference type="EMBL" id="KKM59873.1"/>
    </source>
</evidence>
<protein>
    <submittedName>
        <fullName evidence="1">Uncharacterized protein</fullName>
    </submittedName>
</protein>
<evidence type="ECO:0000313" key="1">
    <source>
        <dbReference type="EMBL" id="KKM02724.1"/>
    </source>
</evidence>
<sequence length="50" mass="6152">MSNVIPFQRFKNCKGLTYIEVRKWLKEHGWKNIRFHVRDLDVLIAERLPR</sequence>
<organism evidence="1">
    <name type="scientific">marine sediment metagenome</name>
    <dbReference type="NCBI Taxonomy" id="412755"/>
    <lineage>
        <taxon>unclassified sequences</taxon>
        <taxon>metagenomes</taxon>
        <taxon>ecological metagenomes</taxon>
    </lineage>
</organism>
<gene>
    <name evidence="2" type="ORF">LCGC14_1547580</name>
    <name evidence="1" type="ORF">LCGC14_1781540</name>
</gene>
<dbReference type="EMBL" id="LAZR01011784">
    <property type="protein sequence ID" value="KKM59873.1"/>
    <property type="molecule type" value="Genomic_DNA"/>
</dbReference>
<comment type="caution">
    <text evidence="1">The sequence shown here is derived from an EMBL/GenBank/DDBJ whole genome shotgun (WGS) entry which is preliminary data.</text>
</comment>
<accession>A0A0F9GVC0</accession>
<dbReference type="AlphaFoldDB" id="A0A0F9GVC0"/>
<proteinExistence type="predicted"/>